<protein>
    <recommendedName>
        <fullName evidence="9">DNA 3'-5' helicase</fullName>
        <ecNumber evidence="9">5.6.2.4</ecNumber>
    </recommendedName>
</protein>
<sequence length="1111" mass="123257">MRYLLSTHSRFSVRPLPSHELIRYKRLFALVIGVNKYSNTAIPSLHGAVLDAEAVVDYLRTKLHVPTDHVRCLLDDSATRAAIIDQFLQMQKDTRIEAGDPILVYYAGHGGEAKPPSTWPETSDIQTLIPHDFGTTVDGQTVHGIPDYTLGALLSRLAETKGDNITVILDCCRGVNVPDTLSNGLDESILSQGLSGGTRHAEIASGFLRRGLRSHVLLAACGSKEVAMEEQRRGVFTVALLRTLSTVGAHQVTYRDLLRQMYALPGQNPQCEGYFQDRILFNTKLSASRPFHSVRRDATAYTLEAGSINGVTLDSRYAVYNTRDGPALGISPLAYLRVSEVHPAESTLVTISDQPVFVLGLGQSAYALQTEAGTDQYLQLYVTEDERRSFLLHARTDHAQNGLVSRSAIFRLVEKTSADLEVTMDTSAMQFTMLHPLIATRGLQRLPFPVDLSSDDVYETLHAASRFFWHLKRTSPQPSLQQQVRIEFRRLREVPAEDEFDDPIYEPYGPDLNVAGTVDLIVDDDAMYGITLINETHIPLYPSLFYFGSSDLSITSYFEPPTAGTARVDPPLEPNGTLPIGYGSAGAAPYNYYLWKDQQLDVGFLKLFLSTDSPGGIAFCRDIASKTLPWDPHDYQLEGACKALDGVDVLAITPTGSGKTGFLLIYMLVAQAIAKDRELCPKELRGRFRADPCMVVVCPTKALEYDMQSTFEATGKLTTVVINADTTQAKGASVDPWQRARSNAAVILLSPEQLSTSHFRRLVNDNAFAGRLMALNVDEVHLLCSWGNQFRTSFQNIGHVRVRFPHTPVTIALTATICAGPQMNSVCRFLGLHEGHYHLIRRSNARHDMRWLFRTSRSGLYAYRFPELDWVLETKPARRVIVFCQTIALCHRVFTYLWIKAAGLSDRQDRIRVCTSLSGESYNRTTIELLRDTSDTGLRVTIGTDTMAFGLDARATNDVVSFGHIPEDLNLMLQRAGRIRDGREHDARSIVYLPRNAAEQAEVAVRVQTESAKNTRTKAQTRKRKAGDQEARTIDPHVARVILARCKVDELNIIYDNPETDAPCACKSCRTRTPRRTAVTLYLQRLFAGGGRTRVGGTSGKCAGCGRDGGC</sequence>
<dbReference type="Pfam" id="PF00271">
    <property type="entry name" value="Helicase_C"/>
    <property type="match status" value="1"/>
</dbReference>
<dbReference type="GO" id="GO:0005737">
    <property type="term" value="C:cytoplasm"/>
    <property type="evidence" value="ECO:0007669"/>
    <property type="project" value="TreeGrafter"/>
</dbReference>
<dbReference type="GO" id="GO:0005524">
    <property type="term" value="F:ATP binding"/>
    <property type="evidence" value="ECO:0007669"/>
    <property type="project" value="UniProtKB-KW"/>
</dbReference>
<evidence type="ECO:0000256" key="10">
    <source>
        <dbReference type="SAM" id="MobiDB-lite"/>
    </source>
</evidence>
<dbReference type="Gene3D" id="3.40.50.300">
    <property type="entry name" value="P-loop containing nucleotide triphosphate hydrolases"/>
    <property type="match status" value="2"/>
</dbReference>
<dbReference type="GO" id="GO:0043138">
    <property type="term" value="F:3'-5' DNA helicase activity"/>
    <property type="evidence" value="ECO:0007669"/>
    <property type="project" value="UniProtKB-EC"/>
</dbReference>
<evidence type="ECO:0000256" key="8">
    <source>
        <dbReference type="ARBA" id="ARBA00034617"/>
    </source>
</evidence>
<comment type="caution">
    <text evidence="13">The sequence shown here is derived from an EMBL/GenBank/DDBJ whole genome shotgun (WGS) entry which is preliminary data.</text>
</comment>
<dbReference type="InterPro" id="IPR001650">
    <property type="entry name" value="Helicase_C-like"/>
</dbReference>
<dbReference type="EMBL" id="SEKV01000141">
    <property type="protein sequence ID" value="TFY63098.1"/>
    <property type="molecule type" value="Genomic_DNA"/>
</dbReference>
<dbReference type="PANTHER" id="PTHR13710">
    <property type="entry name" value="DNA HELICASE RECQ FAMILY MEMBER"/>
    <property type="match status" value="1"/>
</dbReference>
<dbReference type="PROSITE" id="PS51194">
    <property type="entry name" value="HELICASE_CTER"/>
    <property type="match status" value="1"/>
</dbReference>
<dbReference type="PANTHER" id="PTHR13710:SF105">
    <property type="entry name" value="ATP-DEPENDENT DNA HELICASE Q1"/>
    <property type="match status" value="1"/>
</dbReference>
<dbReference type="InterPro" id="IPR011600">
    <property type="entry name" value="Pept_C14_caspase"/>
</dbReference>
<comment type="catalytic activity">
    <reaction evidence="8">
        <text>Couples ATP hydrolysis with the unwinding of duplex DNA by translocating in the 3'-5' direction.</text>
        <dbReference type="EC" id="5.6.2.4"/>
    </reaction>
</comment>
<dbReference type="GO" id="GO:0006508">
    <property type="term" value="P:proteolysis"/>
    <property type="evidence" value="ECO:0007669"/>
    <property type="project" value="InterPro"/>
</dbReference>
<proteinExistence type="inferred from homology"/>
<feature type="compositionally biased region" description="Basic residues" evidence="10">
    <location>
        <begin position="1015"/>
        <end position="1025"/>
    </location>
</feature>
<dbReference type="GO" id="GO:0006915">
    <property type="term" value="P:apoptotic process"/>
    <property type="evidence" value="ECO:0007669"/>
    <property type="project" value="UniProtKB-KW"/>
</dbReference>
<evidence type="ECO:0000256" key="4">
    <source>
        <dbReference type="ARBA" id="ARBA00022807"/>
    </source>
</evidence>
<dbReference type="GO" id="GO:0009378">
    <property type="term" value="F:four-way junction helicase activity"/>
    <property type="evidence" value="ECO:0007669"/>
    <property type="project" value="TreeGrafter"/>
</dbReference>
<keyword evidence="4" id="KW-0788">Thiol protease</keyword>
<dbReference type="GO" id="GO:0000724">
    <property type="term" value="P:double-strand break repair via homologous recombination"/>
    <property type="evidence" value="ECO:0007669"/>
    <property type="project" value="TreeGrafter"/>
</dbReference>
<accession>A0A4Y9YMT0</accession>
<evidence type="ECO:0000256" key="6">
    <source>
        <dbReference type="ARBA" id="ARBA00023125"/>
    </source>
</evidence>
<feature type="region of interest" description="Disordered" evidence="10">
    <location>
        <begin position="1007"/>
        <end position="1031"/>
    </location>
</feature>
<keyword evidence="2" id="KW-0053">Apoptosis</keyword>
<dbReference type="InterPro" id="IPR014001">
    <property type="entry name" value="Helicase_ATP-bd"/>
</dbReference>
<dbReference type="AlphaFoldDB" id="A0A4Y9YMT0"/>
<dbReference type="EC" id="5.6.2.4" evidence="9"/>
<evidence type="ECO:0000259" key="12">
    <source>
        <dbReference type="PROSITE" id="PS51194"/>
    </source>
</evidence>
<feature type="domain" description="Helicase C-terminal" evidence="12">
    <location>
        <begin position="867"/>
        <end position="1030"/>
    </location>
</feature>
<dbReference type="InterPro" id="IPR011545">
    <property type="entry name" value="DEAD/DEAH_box_helicase_dom"/>
</dbReference>
<dbReference type="SUPFAM" id="SSF52540">
    <property type="entry name" value="P-loop containing nucleoside triphosphate hydrolases"/>
    <property type="match status" value="1"/>
</dbReference>
<keyword evidence="3" id="KW-0547">Nucleotide-binding</keyword>
<dbReference type="Pfam" id="PF00656">
    <property type="entry name" value="Peptidase_C14"/>
    <property type="match status" value="1"/>
</dbReference>
<dbReference type="InterPro" id="IPR027417">
    <property type="entry name" value="P-loop_NTPase"/>
</dbReference>
<keyword evidence="7" id="KW-0413">Isomerase</keyword>
<evidence type="ECO:0000259" key="11">
    <source>
        <dbReference type="PROSITE" id="PS51192"/>
    </source>
</evidence>
<dbReference type="PROSITE" id="PS51192">
    <property type="entry name" value="HELICASE_ATP_BIND_1"/>
    <property type="match status" value="1"/>
</dbReference>
<reference evidence="13 14" key="1">
    <citation type="submission" date="2019-01" db="EMBL/GenBank/DDBJ databases">
        <title>Genome sequencing of the rare red list fungi Fomitopsis rosea.</title>
        <authorList>
            <person name="Buettner E."/>
            <person name="Kellner H."/>
        </authorList>
    </citation>
    <scope>NUCLEOTIDE SEQUENCE [LARGE SCALE GENOMIC DNA]</scope>
    <source>
        <strain evidence="13 14">DSM 105464</strain>
    </source>
</reference>
<evidence type="ECO:0000256" key="9">
    <source>
        <dbReference type="ARBA" id="ARBA00034808"/>
    </source>
</evidence>
<keyword evidence="4" id="KW-0378">Hydrolase</keyword>
<dbReference type="Pfam" id="PF00270">
    <property type="entry name" value="DEAD"/>
    <property type="match status" value="1"/>
</dbReference>
<dbReference type="SMART" id="SM00487">
    <property type="entry name" value="DEXDc"/>
    <property type="match status" value="1"/>
</dbReference>
<keyword evidence="6" id="KW-0238">DNA-binding</keyword>
<evidence type="ECO:0000256" key="3">
    <source>
        <dbReference type="ARBA" id="ARBA00022741"/>
    </source>
</evidence>
<dbReference type="SUPFAM" id="SSF52129">
    <property type="entry name" value="Caspase-like"/>
    <property type="match status" value="1"/>
</dbReference>
<organism evidence="13 14">
    <name type="scientific">Rhodofomes roseus</name>
    <dbReference type="NCBI Taxonomy" id="34475"/>
    <lineage>
        <taxon>Eukaryota</taxon>
        <taxon>Fungi</taxon>
        <taxon>Dikarya</taxon>
        <taxon>Basidiomycota</taxon>
        <taxon>Agaricomycotina</taxon>
        <taxon>Agaricomycetes</taxon>
        <taxon>Polyporales</taxon>
        <taxon>Rhodofomes</taxon>
    </lineage>
</organism>
<evidence type="ECO:0000256" key="7">
    <source>
        <dbReference type="ARBA" id="ARBA00023235"/>
    </source>
</evidence>
<dbReference type="GO" id="GO:0004197">
    <property type="term" value="F:cysteine-type endopeptidase activity"/>
    <property type="evidence" value="ECO:0007669"/>
    <property type="project" value="InterPro"/>
</dbReference>
<dbReference type="InterPro" id="IPR029030">
    <property type="entry name" value="Caspase-like_dom_sf"/>
</dbReference>
<name>A0A4Y9YMT0_9APHY</name>
<evidence type="ECO:0000256" key="5">
    <source>
        <dbReference type="ARBA" id="ARBA00022840"/>
    </source>
</evidence>
<comment type="similarity">
    <text evidence="1">Belongs to the helicase family. RecQ subfamily.</text>
</comment>
<dbReference type="GO" id="GO:0005694">
    <property type="term" value="C:chromosome"/>
    <property type="evidence" value="ECO:0007669"/>
    <property type="project" value="TreeGrafter"/>
</dbReference>
<evidence type="ECO:0000313" key="13">
    <source>
        <dbReference type="EMBL" id="TFY63098.1"/>
    </source>
</evidence>
<dbReference type="Proteomes" id="UP000298390">
    <property type="component" value="Unassembled WGS sequence"/>
</dbReference>
<dbReference type="GO" id="GO:0003677">
    <property type="term" value="F:DNA binding"/>
    <property type="evidence" value="ECO:0007669"/>
    <property type="project" value="UniProtKB-KW"/>
</dbReference>
<keyword evidence="4" id="KW-0645">Protease</keyword>
<gene>
    <name evidence="13" type="ORF">EVJ58_g3445</name>
</gene>
<evidence type="ECO:0000256" key="2">
    <source>
        <dbReference type="ARBA" id="ARBA00022703"/>
    </source>
</evidence>
<dbReference type="STRING" id="34475.A0A4Y9YMT0"/>
<evidence type="ECO:0000313" key="14">
    <source>
        <dbReference type="Proteomes" id="UP000298390"/>
    </source>
</evidence>
<evidence type="ECO:0000256" key="1">
    <source>
        <dbReference type="ARBA" id="ARBA00005446"/>
    </source>
</evidence>
<feature type="domain" description="Helicase ATP-binding" evidence="11">
    <location>
        <begin position="640"/>
        <end position="817"/>
    </location>
</feature>
<dbReference type="Gene3D" id="3.40.50.1460">
    <property type="match status" value="1"/>
</dbReference>
<keyword evidence="5" id="KW-0067">ATP-binding</keyword>